<organism evidence="3 4">
    <name type="scientific">Povalibacter uvarum</name>
    <dbReference type="NCBI Taxonomy" id="732238"/>
    <lineage>
        <taxon>Bacteria</taxon>
        <taxon>Pseudomonadati</taxon>
        <taxon>Pseudomonadota</taxon>
        <taxon>Gammaproteobacteria</taxon>
        <taxon>Steroidobacterales</taxon>
        <taxon>Steroidobacteraceae</taxon>
        <taxon>Povalibacter</taxon>
    </lineage>
</organism>
<gene>
    <name evidence="3" type="ORF">HNQ60_002270</name>
</gene>
<comment type="caution">
    <text evidence="3">The sequence shown here is derived from an EMBL/GenBank/DDBJ whole genome shotgun (WGS) entry which is preliminary data.</text>
</comment>
<dbReference type="PANTHER" id="PTHR31793:SF27">
    <property type="entry name" value="NOVEL THIOESTERASE SUPERFAMILY DOMAIN AND SAPOSIN A-TYPE DOMAIN CONTAINING PROTEIN (0610012H03RIK)"/>
    <property type="match status" value="1"/>
</dbReference>
<evidence type="ECO:0000313" key="3">
    <source>
        <dbReference type="EMBL" id="MBB6093392.1"/>
    </source>
</evidence>
<evidence type="ECO:0000256" key="1">
    <source>
        <dbReference type="ARBA" id="ARBA00005953"/>
    </source>
</evidence>
<dbReference type="InterPro" id="IPR050563">
    <property type="entry name" value="4-hydroxybenzoyl-CoA_TE"/>
</dbReference>
<evidence type="ECO:0000256" key="2">
    <source>
        <dbReference type="ARBA" id="ARBA00022801"/>
    </source>
</evidence>
<sequence length="138" mass="15953">MRTVEAQVEITIPFHDIDSIGVAWHGHYAKYFEIARCEMLDSFGYGYDAMRASGFMWPVIDMRIRYVKPVRFGQRVLVKATLREWENRLLIDYLVSDRESGQRLTKGTTVQVAVDMSNGEMCFVSPPVLFERLGLQRA</sequence>
<reference evidence="3 4" key="1">
    <citation type="submission" date="2020-08" db="EMBL/GenBank/DDBJ databases">
        <title>Genomic Encyclopedia of Type Strains, Phase IV (KMG-IV): sequencing the most valuable type-strain genomes for metagenomic binning, comparative biology and taxonomic classification.</title>
        <authorList>
            <person name="Goeker M."/>
        </authorList>
    </citation>
    <scope>NUCLEOTIDE SEQUENCE [LARGE SCALE GENOMIC DNA]</scope>
    <source>
        <strain evidence="3 4">DSM 26723</strain>
    </source>
</reference>
<dbReference type="AlphaFoldDB" id="A0A841HMT7"/>
<dbReference type="EC" id="3.1.2.-" evidence="3"/>
<dbReference type="RefSeq" id="WP_184331676.1">
    <property type="nucleotide sequence ID" value="NZ_JACHHZ010000002.1"/>
</dbReference>
<dbReference type="Pfam" id="PF13279">
    <property type="entry name" value="4HBT_2"/>
    <property type="match status" value="1"/>
</dbReference>
<dbReference type="Gene3D" id="3.10.129.10">
    <property type="entry name" value="Hotdog Thioesterase"/>
    <property type="match status" value="1"/>
</dbReference>
<dbReference type="EMBL" id="JACHHZ010000002">
    <property type="protein sequence ID" value="MBB6093392.1"/>
    <property type="molecule type" value="Genomic_DNA"/>
</dbReference>
<accession>A0A841HMT7</accession>
<name>A0A841HMT7_9GAMM</name>
<keyword evidence="4" id="KW-1185">Reference proteome</keyword>
<dbReference type="CDD" id="cd00586">
    <property type="entry name" value="4HBT"/>
    <property type="match status" value="1"/>
</dbReference>
<keyword evidence="2 3" id="KW-0378">Hydrolase</keyword>
<comment type="similarity">
    <text evidence="1">Belongs to the 4-hydroxybenzoyl-CoA thioesterase family.</text>
</comment>
<proteinExistence type="inferred from homology"/>
<dbReference type="Proteomes" id="UP000588068">
    <property type="component" value="Unassembled WGS sequence"/>
</dbReference>
<protein>
    <submittedName>
        <fullName evidence="3">Acyl-CoA thioester hydrolase</fullName>
        <ecNumber evidence="3">3.1.2.-</ecNumber>
    </submittedName>
</protein>
<dbReference type="SUPFAM" id="SSF54637">
    <property type="entry name" value="Thioesterase/thiol ester dehydrase-isomerase"/>
    <property type="match status" value="1"/>
</dbReference>
<dbReference type="GO" id="GO:0047617">
    <property type="term" value="F:fatty acyl-CoA hydrolase activity"/>
    <property type="evidence" value="ECO:0007669"/>
    <property type="project" value="TreeGrafter"/>
</dbReference>
<dbReference type="InterPro" id="IPR029069">
    <property type="entry name" value="HotDog_dom_sf"/>
</dbReference>
<evidence type="ECO:0000313" key="4">
    <source>
        <dbReference type="Proteomes" id="UP000588068"/>
    </source>
</evidence>
<dbReference type="PANTHER" id="PTHR31793">
    <property type="entry name" value="4-HYDROXYBENZOYL-COA THIOESTERASE FAMILY MEMBER"/>
    <property type="match status" value="1"/>
</dbReference>